<organism evidence="1 2">
    <name type="scientific">Rhodocytophaga rosea</name>
    <dbReference type="NCBI Taxonomy" id="2704465"/>
    <lineage>
        <taxon>Bacteria</taxon>
        <taxon>Pseudomonadati</taxon>
        <taxon>Bacteroidota</taxon>
        <taxon>Cytophagia</taxon>
        <taxon>Cytophagales</taxon>
        <taxon>Rhodocytophagaceae</taxon>
        <taxon>Rhodocytophaga</taxon>
    </lineage>
</organism>
<dbReference type="EMBL" id="CP048222">
    <property type="protein sequence ID" value="QHT66059.1"/>
    <property type="molecule type" value="Genomic_DNA"/>
</dbReference>
<protein>
    <recommendedName>
        <fullName evidence="3">CBS domain-containing protein</fullName>
    </recommendedName>
</protein>
<evidence type="ECO:0000313" key="1">
    <source>
        <dbReference type="EMBL" id="QHT66059.1"/>
    </source>
</evidence>
<sequence>MVSIQRKSRCFLLKEVYAEAQKRKNAFYPVVENKGSHKLKGVIDMNNIQEFVMIRAAMSY</sequence>
<gene>
    <name evidence="1" type="ORF">GXP67_04940</name>
</gene>
<reference evidence="1 2" key="1">
    <citation type="submission" date="2020-01" db="EMBL/GenBank/DDBJ databases">
        <authorList>
            <person name="Kim M.K."/>
        </authorList>
    </citation>
    <scope>NUCLEOTIDE SEQUENCE [LARGE SCALE GENOMIC DNA]</scope>
    <source>
        <strain evidence="1 2">172606-1</strain>
    </source>
</reference>
<evidence type="ECO:0008006" key="3">
    <source>
        <dbReference type="Google" id="ProtNLM"/>
    </source>
</evidence>
<dbReference type="Proteomes" id="UP000480178">
    <property type="component" value="Chromosome"/>
</dbReference>
<keyword evidence="2" id="KW-1185">Reference proteome</keyword>
<evidence type="ECO:0000313" key="2">
    <source>
        <dbReference type="Proteomes" id="UP000480178"/>
    </source>
</evidence>
<accession>A0A6C0GDH8</accession>
<name>A0A6C0GDH8_9BACT</name>
<dbReference type="AlphaFoldDB" id="A0A6C0GDH8"/>
<proteinExistence type="predicted"/>
<dbReference type="KEGG" id="rhoz:GXP67_04940"/>